<dbReference type="PANTHER" id="PTHR12307">
    <property type="entry name" value="PROTEIN PHOSPHATASE 1 REGULATORY SUBUNIT"/>
    <property type="match status" value="1"/>
</dbReference>
<feature type="region of interest" description="Disordered" evidence="1">
    <location>
        <begin position="1"/>
        <end position="267"/>
    </location>
</feature>
<feature type="compositionally biased region" description="Low complexity" evidence="1">
    <location>
        <begin position="1"/>
        <end position="22"/>
    </location>
</feature>
<feature type="compositionally biased region" description="Low complexity" evidence="1">
    <location>
        <begin position="68"/>
        <end position="89"/>
    </location>
</feature>
<accession>A0A2G5HQ92</accession>
<dbReference type="Proteomes" id="UP000230605">
    <property type="component" value="Chromosome 6"/>
</dbReference>
<feature type="compositionally biased region" description="Polar residues" evidence="1">
    <location>
        <begin position="704"/>
        <end position="723"/>
    </location>
</feature>
<feature type="compositionally biased region" description="Polar residues" evidence="1">
    <location>
        <begin position="140"/>
        <end position="149"/>
    </location>
</feature>
<dbReference type="GO" id="GO:0005979">
    <property type="term" value="P:regulation of glycogen biosynthetic process"/>
    <property type="evidence" value="ECO:0007669"/>
    <property type="project" value="TreeGrafter"/>
</dbReference>
<proteinExistence type="predicted"/>
<feature type="region of interest" description="Disordered" evidence="1">
    <location>
        <begin position="295"/>
        <end position="315"/>
    </location>
</feature>
<protein>
    <recommendedName>
        <fullName evidence="2">CBM21 domain-containing protein</fullName>
    </recommendedName>
</protein>
<evidence type="ECO:0000313" key="4">
    <source>
        <dbReference type="EMBL" id="WPB05438.1"/>
    </source>
</evidence>
<dbReference type="EMBL" id="LKMD01000104">
    <property type="protein sequence ID" value="PIA94711.1"/>
    <property type="molecule type" value="Genomic_DNA"/>
</dbReference>
<gene>
    <name evidence="3" type="ORF">CB0940_08845</name>
    <name evidence="4" type="ORF">RHO25_010090</name>
</gene>
<organism evidence="3">
    <name type="scientific">Cercospora beticola</name>
    <name type="common">Sugarbeet leaf spot fungus</name>
    <dbReference type="NCBI Taxonomy" id="122368"/>
    <lineage>
        <taxon>Eukaryota</taxon>
        <taxon>Fungi</taxon>
        <taxon>Dikarya</taxon>
        <taxon>Ascomycota</taxon>
        <taxon>Pezizomycotina</taxon>
        <taxon>Dothideomycetes</taxon>
        <taxon>Dothideomycetidae</taxon>
        <taxon>Mycosphaerellales</taxon>
        <taxon>Mycosphaerellaceae</taxon>
        <taxon>Cercospora</taxon>
    </lineage>
</organism>
<evidence type="ECO:0000313" key="3">
    <source>
        <dbReference type="EMBL" id="PIA94711.1"/>
    </source>
</evidence>
<dbReference type="EMBL" id="CP134189">
    <property type="protein sequence ID" value="WPB05438.1"/>
    <property type="molecule type" value="Genomic_DNA"/>
</dbReference>
<dbReference type="GO" id="GO:2001069">
    <property type="term" value="F:glycogen binding"/>
    <property type="evidence" value="ECO:0007669"/>
    <property type="project" value="TreeGrafter"/>
</dbReference>
<dbReference type="AlphaFoldDB" id="A0A2G5HQ92"/>
<feature type="region of interest" description="Disordered" evidence="1">
    <location>
        <begin position="574"/>
        <end position="616"/>
    </location>
</feature>
<feature type="compositionally biased region" description="Low complexity" evidence="1">
    <location>
        <begin position="639"/>
        <end position="653"/>
    </location>
</feature>
<dbReference type="Pfam" id="PF03370">
    <property type="entry name" value="CBM_21"/>
    <property type="match status" value="1"/>
</dbReference>
<dbReference type="InterPro" id="IPR038175">
    <property type="entry name" value="CBM21_dom_sf"/>
</dbReference>
<reference evidence="4 5" key="2">
    <citation type="submission" date="2023-09" db="EMBL/GenBank/DDBJ databases">
        <title>Complete-Gapless Cercospora beticola genome.</title>
        <authorList>
            <person name="Wyatt N.A."/>
            <person name="Spanner R.E."/>
            <person name="Bolton M.D."/>
        </authorList>
    </citation>
    <scope>NUCLEOTIDE SEQUENCE [LARGE SCALE GENOMIC DNA]</scope>
    <source>
        <strain evidence="4">Cb09-40</strain>
    </source>
</reference>
<dbReference type="GO" id="GO:0000164">
    <property type="term" value="C:protein phosphatase type 1 complex"/>
    <property type="evidence" value="ECO:0007669"/>
    <property type="project" value="TreeGrafter"/>
</dbReference>
<dbReference type="InterPro" id="IPR005036">
    <property type="entry name" value="CBM21_dom"/>
</dbReference>
<dbReference type="OrthoDB" id="1881at2759"/>
<sequence>MPYTPPSQQSPASSKSNSPVISRSSSYHQDDANIPRSPASTRPQPPRSNSSTSYLHRHRRSPSWGSKTSADGAPPTPTDAPDATISATDFALSSSLRQSPPPVNNLRIPTGAVMSPPDSSENSDGDESGNSDRGRELEQNWDQLQQAVRQINLRRDGSPDKVGNHLQQQHADSAPTSESASPTALMRPALSAEARKISHSRSSTESKVILKTTFADSPSHTSDESDEDEGSLSKPALVRKKSGELVKPALRPSSRRRYSSMPGTPTYHKSVHFNDSDNQTRHFLQVDKPIAVSAGSSPVETYDSESEFPFNDDDGKKPELEIKIANFPEDSFERRAQPIRVERIFLSADKTTLVGVCAVQNISFHKQVVARFTLDYWKTTSEVAAEYNNDIRTPSMDGCDRFNFHIKLSDQANIDNKTLLLCVRYSVAGQEFWDSNNMMNYQIDFHRDQPKKAAKKVSIRHNQLGQRPLNAIPRSRHNASSARGRKDRESVDDDFVPAHTSAYSFGSADDLLSMSTGSIKLKQKPKRTPMFATSAAAPTQPQHGLGSRYDFSSSLSAALGTAQDKLGQRSGLMMNGNAGRIPPNGGYFGPLDRTEPDKAPAPTERPDALTTDRPAMGSDQYKDLVQKFCYFTPGPAKGVSSAATTAPKSAPVKQEAKPADTDGANESDSSSNSSSSSGSSTPTNEQEVSQQRVAQSPALGPFISRSQSPAAQVTGQALGSRSASPVAFGYPYNHSHRDGYLSDTPRATAIRG</sequence>
<dbReference type="Gene3D" id="2.60.40.2440">
    <property type="entry name" value="Carbohydrate binding type-21 domain"/>
    <property type="match status" value="1"/>
</dbReference>
<dbReference type="Proteomes" id="UP001302367">
    <property type="component" value="Chromosome 6"/>
</dbReference>
<reference evidence="3" key="1">
    <citation type="submission" date="2015-10" db="EMBL/GenBank/DDBJ databases">
        <title>The cercosporin biosynthetic gene cluster was horizontally transferred to several fungal lineages and shown to be expanded in Cercospora beticola based on microsynteny with recipient genomes.</title>
        <authorList>
            <person name="De Jonge R."/>
            <person name="Ebert M.K."/>
            <person name="Suttle J.C."/>
            <person name="Jurick Ii W.M."/>
            <person name="Secor G.A."/>
            <person name="Thomma B.P."/>
            <person name="Van De Peer Y."/>
            <person name="Bolton M.D."/>
        </authorList>
    </citation>
    <scope>NUCLEOTIDE SEQUENCE [LARGE SCALE GENOMIC DNA]</scope>
    <source>
        <strain evidence="3">09-40</strain>
    </source>
</reference>
<feature type="region of interest" description="Disordered" evidence="1">
    <location>
        <begin position="462"/>
        <end position="493"/>
    </location>
</feature>
<evidence type="ECO:0000259" key="2">
    <source>
        <dbReference type="PROSITE" id="PS51159"/>
    </source>
</evidence>
<name>A0A2G5HQ92_CERBT</name>
<evidence type="ECO:0000256" key="1">
    <source>
        <dbReference type="SAM" id="MobiDB-lite"/>
    </source>
</evidence>
<feature type="compositionally biased region" description="Polar residues" evidence="1">
    <location>
        <begin position="681"/>
        <end position="694"/>
    </location>
</feature>
<feature type="compositionally biased region" description="Low complexity" evidence="1">
    <location>
        <begin position="171"/>
        <end position="184"/>
    </location>
</feature>
<feature type="compositionally biased region" description="Polar residues" evidence="1">
    <location>
        <begin position="38"/>
        <end position="54"/>
    </location>
</feature>
<feature type="domain" description="CBM21" evidence="2">
    <location>
        <begin position="333"/>
        <end position="444"/>
    </location>
</feature>
<feature type="compositionally biased region" description="Low complexity" evidence="1">
    <location>
        <begin position="667"/>
        <end position="680"/>
    </location>
</feature>
<dbReference type="PANTHER" id="PTHR12307:SF36">
    <property type="entry name" value="GLYCOGEN-BINDING SUBUNIT 76A"/>
    <property type="match status" value="1"/>
</dbReference>
<dbReference type="InterPro" id="IPR050782">
    <property type="entry name" value="PP1_regulatory_subunit_3"/>
</dbReference>
<dbReference type="GO" id="GO:0008157">
    <property type="term" value="F:protein phosphatase 1 binding"/>
    <property type="evidence" value="ECO:0007669"/>
    <property type="project" value="TreeGrafter"/>
</dbReference>
<feature type="compositionally biased region" description="Acidic residues" evidence="1">
    <location>
        <begin position="302"/>
        <end position="312"/>
    </location>
</feature>
<dbReference type="PROSITE" id="PS51159">
    <property type="entry name" value="CBM21"/>
    <property type="match status" value="1"/>
</dbReference>
<evidence type="ECO:0000313" key="5">
    <source>
        <dbReference type="Proteomes" id="UP001302367"/>
    </source>
</evidence>
<feature type="region of interest" description="Disordered" evidence="1">
    <location>
        <begin position="639"/>
        <end position="752"/>
    </location>
</feature>
<feature type="compositionally biased region" description="Basic and acidic residues" evidence="1">
    <location>
        <begin position="153"/>
        <end position="163"/>
    </location>
</feature>
<keyword evidence="5" id="KW-1185">Reference proteome</keyword>